<keyword evidence="2" id="KW-1185">Reference proteome</keyword>
<dbReference type="EMBL" id="CM056744">
    <property type="protein sequence ID" value="KAJ8668406.1"/>
    <property type="molecule type" value="Genomic_DNA"/>
</dbReference>
<comment type="caution">
    <text evidence="1">The sequence shown here is derived from an EMBL/GenBank/DDBJ whole genome shotgun (WGS) entry which is preliminary data.</text>
</comment>
<dbReference type="Proteomes" id="UP001239111">
    <property type="component" value="Chromosome 4"/>
</dbReference>
<evidence type="ECO:0000313" key="2">
    <source>
        <dbReference type="Proteomes" id="UP001239111"/>
    </source>
</evidence>
<sequence>MDFDPVFSADEGLSTHTLEAYVDLLRAVRSRDEIRIQKLLDEDTPVNHYLSSPYNHTPLHLAVQSRSLEIARILLDKGADMNAKNVSGETPLILAAKTENTSLVDLLLSYDVSNQEDNDHFSHLHIACMRNRVDIVKKLLSMNQGQDLNKPVKHSLFFCQGYTPLHFSVRYGCQETVEYLLKCGADITAKDSMSAMTPLHLADLQRDEQILDLLLTANKSAFKNPDSVQGVTHFHIACTRDDPSVVEYFLNLGVDINLKVSESHGGSWKGWTPIHFALYYECPKVIDLLLRSGVELQSTTFSKMLKYKFMMGCDYIYNKRMIPTCNTPATEHKRLSKFYSICSPNHVWSIARSITDLGINVPSDFNELVGNGGTFLHMSVEYKSISSTKYLLKHGADVMIQNGNGETPLHIAFYRDYKEIFMLIVNSLDDNAQNNVVDNDGLSIFHILCTTNKIQLLQSILESGVDVNAQVMDGSEFWAGFSPMHFACMYLQPEVVKFLLENHADIGITNQASLNPFDFVIGRMALDLPRNHEKYFRVLEKILLFLSSEADSTFNTRGVTILHALCCLTDEKSMNLLQQCIKACQDKVNSSIQLDRKHPYNGCTPFHLAMEFGNIKKAELMLDNGANPLIENSAGKTGFECAFLKKIPLHTLGRHAKSLFSFKIVNQTPIRPSHFYMACCVGPFRTVKHVLKVSDKKTKKILVNCRDDCRRSSLHSLLLRENPLIKAEKIQRIELLLENRTAANARDYEWRTPLHYAHSLYDIDFVKLLVRYGSNANTEDIYGNIPFFLFAESNSEDCLTFLLNTGADINKMDRKGRTCLTKKFPIALNALSTMTHRIYNENERKCITVMLKHIKKLQLIGWHVSEENKRAYELVKSYSNVVFEEAAFEYECRKELESMIIVRVDPYTTLRDILFKSLNRMTYHCENEDLIKIILSDGFYEKYPLYGGLVEVHCYKGVWRQDLLSNVKKSLNFLNELPLPQMCLEMILAFLSDADLREIIAKAKKS</sequence>
<proteinExistence type="predicted"/>
<evidence type="ECO:0000313" key="1">
    <source>
        <dbReference type="EMBL" id="KAJ8668406.1"/>
    </source>
</evidence>
<protein>
    <submittedName>
        <fullName evidence="1">Uncharacterized protein</fullName>
    </submittedName>
</protein>
<accession>A0ACC2NBF3</accession>
<name>A0ACC2NBF3_9HYME</name>
<gene>
    <name evidence="1" type="ORF">QAD02_010069</name>
</gene>
<organism evidence="1 2">
    <name type="scientific">Eretmocerus hayati</name>
    <dbReference type="NCBI Taxonomy" id="131215"/>
    <lineage>
        <taxon>Eukaryota</taxon>
        <taxon>Metazoa</taxon>
        <taxon>Ecdysozoa</taxon>
        <taxon>Arthropoda</taxon>
        <taxon>Hexapoda</taxon>
        <taxon>Insecta</taxon>
        <taxon>Pterygota</taxon>
        <taxon>Neoptera</taxon>
        <taxon>Endopterygota</taxon>
        <taxon>Hymenoptera</taxon>
        <taxon>Apocrita</taxon>
        <taxon>Proctotrupomorpha</taxon>
        <taxon>Chalcidoidea</taxon>
        <taxon>Aphelinidae</taxon>
        <taxon>Aphelininae</taxon>
        <taxon>Eretmocerus</taxon>
    </lineage>
</organism>
<reference evidence="1" key="1">
    <citation type="submission" date="2023-04" db="EMBL/GenBank/DDBJ databases">
        <title>A chromosome-level genome assembly of the parasitoid wasp Eretmocerus hayati.</title>
        <authorList>
            <person name="Zhong Y."/>
            <person name="Liu S."/>
            <person name="Liu Y."/>
        </authorList>
    </citation>
    <scope>NUCLEOTIDE SEQUENCE</scope>
    <source>
        <strain evidence="1">ZJU_SS_LIU_2023</strain>
    </source>
</reference>